<sequence>MAVQLVSLLVALGALLIGVLVGGPMGWGVACGLLLGAAVSGFAAGLLRAKARSRPEHAFNAFIVGFMIKLGALFAVGLAYLFVPDLTERLDPKGLLLAYAASAVVLLAVGIGTARRELGFGTTGS</sequence>
<evidence type="ECO:0000313" key="3">
    <source>
        <dbReference type="Proteomes" id="UP000319342"/>
    </source>
</evidence>
<keyword evidence="3" id="KW-1185">Reference proteome</keyword>
<organism evidence="2 3">
    <name type="scientific">Rohdeia mirabilis</name>
    <dbReference type="NCBI Taxonomy" id="2528008"/>
    <lineage>
        <taxon>Bacteria</taxon>
        <taxon>Pseudomonadati</taxon>
        <taxon>Planctomycetota</taxon>
        <taxon>Planctomycetia</taxon>
        <taxon>Planctomycetia incertae sedis</taxon>
        <taxon>Rohdeia</taxon>
    </lineage>
</organism>
<keyword evidence="1" id="KW-0472">Membrane</keyword>
<name>A0A518D053_9BACT</name>
<evidence type="ECO:0008006" key="4">
    <source>
        <dbReference type="Google" id="ProtNLM"/>
    </source>
</evidence>
<feature type="transmembrane region" description="Helical" evidence="1">
    <location>
        <begin position="26"/>
        <end position="47"/>
    </location>
</feature>
<evidence type="ECO:0000313" key="2">
    <source>
        <dbReference type="EMBL" id="QDU84852.1"/>
    </source>
</evidence>
<gene>
    <name evidence="2" type="ORF">Pla163_19700</name>
</gene>
<dbReference type="EMBL" id="CP036290">
    <property type="protein sequence ID" value="QDU84852.1"/>
    <property type="molecule type" value="Genomic_DNA"/>
</dbReference>
<protein>
    <recommendedName>
        <fullName evidence="4">ATP synthase I chain</fullName>
    </recommendedName>
</protein>
<feature type="transmembrane region" description="Helical" evidence="1">
    <location>
        <begin position="59"/>
        <end position="83"/>
    </location>
</feature>
<reference evidence="2 3" key="1">
    <citation type="submission" date="2019-02" db="EMBL/GenBank/DDBJ databases">
        <title>Deep-cultivation of Planctomycetes and their phenomic and genomic characterization uncovers novel biology.</title>
        <authorList>
            <person name="Wiegand S."/>
            <person name="Jogler M."/>
            <person name="Boedeker C."/>
            <person name="Pinto D."/>
            <person name="Vollmers J."/>
            <person name="Rivas-Marin E."/>
            <person name="Kohn T."/>
            <person name="Peeters S.H."/>
            <person name="Heuer A."/>
            <person name="Rast P."/>
            <person name="Oberbeckmann S."/>
            <person name="Bunk B."/>
            <person name="Jeske O."/>
            <person name="Meyerdierks A."/>
            <person name="Storesund J.E."/>
            <person name="Kallscheuer N."/>
            <person name="Luecker S."/>
            <person name="Lage O.M."/>
            <person name="Pohl T."/>
            <person name="Merkel B.J."/>
            <person name="Hornburger P."/>
            <person name="Mueller R.-W."/>
            <person name="Bruemmer F."/>
            <person name="Labrenz M."/>
            <person name="Spormann A.M."/>
            <person name="Op den Camp H."/>
            <person name="Overmann J."/>
            <person name="Amann R."/>
            <person name="Jetten M.S.M."/>
            <person name="Mascher T."/>
            <person name="Medema M.H."/>
            <person name="Devos D.P."/>
            <person name="Kaster A.-K."/>
            <person name="Ovreas L."/>
            <person name="Rohde M."/>
            <person name="Galperin M.Y."/>
            <person name="Jogler C."/>
        </authorList>
    </citation>
    <scope>NUCLEOTIDE SEQUENCE [LARGE SCALE GENOMIC DNA]</scope>
    <source>
        <strain evidence="2 3">Pla163</strain>
    </source>
</reference>
<feature type="transmembrane region" description="Helical" evidence="1">
    <location>
        <begin position="95"/>
        <end position="114"/>
    </location>
</feature>
<keyword evidence="1" id="KW-0812">Transmembrane</keyword>
<dbReference type="AlphaFoldDB" id="A0A518D053"/>
<dbReference type="RefSeq" id="WP_145187119.1">
    <property type="nucleotide sequence ID" value="NZ_CP036290.1"/>
</dbReference>
<proteinExistence type="predicted"/>
<keyword evidence="1" id="KW-1133">Transmembrane helix</keyword>
<accession>A0A518D053</accession>
<evidence type="ECO:0000256" key="1">
    <source>
        <dbReference type="SAM" id="Phobius"/>
    </source>
</evidence>
<dbReference type="Proteomes" id="UP000319342">
    <property type="component" value="Chromosome"/>
</dbReference>